<protein>
    <recommendedName>
        <fullName evidence="5">Sorbose reductase sou1</fullName>
    </recommendedName>
</protein>
<dbReference type="PRINTS" id="PR00081">
    <property type="entry name" value="GDHRDH"/>
</dbReference>
<evidence type="ECO:0000256" key="2">
    <source>
        <dbReference type="ARBA" id="ARBA00023002"/>
    </source>
</evidence>
<comment type="caution">
    <text evidence="3">The sequence shown here is derived from an EMBL/GenBank/DDBJ whole genome shotgun (WGS) entry which is preliminary data.</text>
</comment>
<keyword evidence="2" id="KW-0560">Oxidoreductase</keyword>
<gene>
    <name evidence="3" type="ORF">RDB_LOCUS22596</name>
</gene>
<name>A0A8H2WJ96_9AGAM</name>
<dbReference type="GO" id="GO:0050664">
    <property type="term" value="F:oxidoreductase activity, acting on NAD(P)H, oxygen as acceptor"/>
    <property type="evidence" value="ECO:0007669"/>
    <property type="project" value="TreeGrafter"/>
</dbReference>
<dbReference type="FunFam" id="3.40.50.720:FF:000084">
    <property type="entry name" value="Short-chain dehydrogenase reductase"/>
    <property type="match status" value="1"/>
</dbReference>
<proteinExistence type="inferred from homology"/>
<dbReference type="InterPro" id="IPR002347">
    <property type="entry name" value="SDR_fam"/>
</dbReference>
<dbReference type="GO" id="GO:0016616">
    <property type="term" value="F:oxidoreductase activity, acting on the CH-OH group of donors, NAD or NADP as acceptor"/>
    <property type="evidence" value="ECO:0007669"/>
    <property type="project" value="UniProtKB-ARBA"/>
</dbReference>
<evidence type="ECO:0008006" key="5">
    <source>
        <dbReference type="Google" id="ProtNLM"/>
    </source>
</evidence>
<comment type="similarity">
    <text evidence="1">Belongs to the short-chain dehydrogenases/reductases (SDR) family.</text>
</comment>
<reference evidence="3" key="1">
    <citation type="submission" date="2021-01" db="EMBL/GenBank/DDBJ databases">
        <authorList>
            <person name="Kaushik A."/>
        </authorList>
    </citation>
    <scope>NUCLEOTIDE SEQUENCE</scope>
    <source>
        <strain evidence="3">AG2-2IIIB</strain>
    </source>
</reference>
<organism evidence="3 4">
    <name type="scientific">Rhizoctonia solani</name>
    <dbReference type="NCBI Taxonomy" id="456999"/>
    <lineage>
        <taxon>Eukaryota</taxon>
        <taxon>Fungi</taxon>
        <taxon>Dikarya</taxon>
        <taxon>Basidiomycota</taxon>
        <taxon>Agaricomycotina</taxon>
        <taxon>Agaricomycetes</taxon>
        <taxon>Cantharellales</taxon>
        <taxon>Ceratobasidiaceae</taxon>
        <taxon>Rhizoctonia</taxon>
    </lineage>
</organism>
<dbReference type="AlphaFoldDB" id="A0A8H2WJ96"/>
<evidence type="ECO:0000313" key="4">
    <source>
        <dbReference type="Proteomes" id="UP000663843"/>
    </source>
</evidence>
<dbReference type="EMBL" id="CAJMWT010001089">
    <property type="protein sequence ID" value="CAE6378048.1"/>
    <property type="molecule type" value="Genomic_DNA"/>
</dbReference>
<dbReference type="Gene3D" id="3.40.50.720">
    <property type="entry name" value="NAD(P)-binding Rossmann-like Domain"/>
    <property type="match status" value="1"/>
</dbReference>
<dbReference type="InterPro" id="IPR036291">
    <property type="entry name" value="NAD(P)-bd_dom_sf"/>
</dbReference>
<evidence type="ECO:0000313" key="3">
    <source>
        <dbReference type="EMBL" id="CAE6378048.1"/>
    </source>
</evidence>
<dbReference type="PANTHER" id="PTHR43008:SF4">
    <property type="entry name" value="CHAIN DEHYDROGENASE, PUTATIVE (AFU_ORTHOLOGUE AFUA_4G08710)-RELATED"/>
    <property type="match status" value="1"/>
</dbReference>
<dbReference type="Pfam" id="PF13561">
    <property type="entry name" value="adh_short_C2"/>
    <property type="match status" value="1"/>
</dbReference>
<dbReference type="PRINTS" id="PR00080">
    <property type="entry name" value="SDRFAMILY"/>
</dbReference>
<dbReference type="SUPFAM" id="SSF51735">
    <property type="entry name" value="NAD(P)-binding Rossmann-fold domains"/>
    <property type="match status" value="1"/>
</dbReference>
<sequence>MSPIGVSAALQAVSDSSISPKRTIFDEFSLNGKVAVVTGGNRGIGLEMALALCEAGAIVYAFDLAETPGEEFTAASEYATKLGASLKYVCADVTHQKDIWDKFAAIGDAEGRMDVCIAAAGIGHAEPCLTYEASDFQRTMDVNTNGVFYTAQGAGQQMTRFGTRGSIILIASVAGTVALQDMSVIAYQASKAAVLQLARSMACELGRQKIRVNTISPGYIDTKIIAPVLEVRGEAMANQNPLGRIGRTDELRGVAVWLASDASSFCTGSDIIVDGGHHSW</sequence>
<dbReference type="PANTHER" id="PTHR43008">
    <property type="entry name" value="BENZIL REDUCTASE"/>
    <property type="match status" value="1"/>
</dbReference>
<evidence type="ECO:0000256" key="1">
    <source>
        <dbReference type="ARBA" id="ARBA00006484"/>
    </source>
</evidence>
<dbReference type="Proteomes" id="UP000663843">
    <property type="component" value="Unassembled WGS sequence"/>
</dbReference>
<accession>A0A8H2WJ96</accession>